<feature type="domain" description="BEN" evidence="2">
    <location>
        <begin position="87"/>
        <end position="190"/>
    </location>
</feature>
<dbReference type="Gene3D" id="1.10.10.2590">
    <property type="entry name" value="BEN domain"/>
    <property type="match status" value="1"/>
</dbReference>
<gene>
    <name evidence="3" type="ORF">PMACD_LOCUS9737</name>
</gene>
<name>A0A821U093_9NEOP</name>
<proteinExistence type="predicted"/>
<evidence type="ECO:0000313" key="4">
    <source>
        <dbReference type="Proteomes" id="UP000663880"/>
    </source>
</evidence>
<dbReference type="Pfam" id="PF10523">
    <property type="entry name" value="BEN"/>
    <property type="match status" value="1"/>
</dbReference>
<dbReference type="Proteomes" id="UP000663880">
    <property type="component" value="Unassembled WGS sequence"/>
</dbReference>
<sequence>MGIAEILAAEALLHLRGTGVQCPKTYTFQDTEDLGMSARLSRVTVDESSSSMTMEDEGPTTRRKRTRSCTSESSDQSVSDETLEPVGNNVIRIGDGNATVPVEMYTSIKWDSYTMATRKLLSAVFPCHILATHSLSGNRSPAFPDKAAKQKLDPKLVNDIVKTVAEKCGVPENVVRKAIYLYICTPRDLGALGRHYISSPRNLGALGKHYISLPRDLGALGRHYISSLRDLGALGRHYISSPRNLGALGKHYISSPRNLGALGKHYISLPRDLGALGRHTTSLHLVTSVP</sequence>
<organism evidence="3 4">
    <name type="scientific">Pieris macdunnoughi</name>
    <dbReference type="NCBI Taxonomy" id="345717"/>
    <lineage>
        <taxon>Eukaryota</taxon>
        <taxon>Metazoa</taxon>
        <taxon>Ecdysozoa</taxon>
        <taxon>Arthropoda</taxon>
        <taxon>Hexapoda</taxon>
        <taxon>Insecta</taxon>
        <taxon>Pterygota</taxon>
        <taxon>Neoptera</taxon>
        <taxon>Endopterygota</taxon>
        <taxon>Lepidoptera</taxon>
        <taxon>Glossata</taxon>
        <taxon>Ditrysia</taxon>
        <taxon>Papilionoidea</taxon>
        <taxon>Pieridae</taxon>
        <taxon>Pierinae</taxon>
        <taxon>Pieris</taxon>
    </lineage>
</organism>
<accession>A0A821U093</accession>
<protein>
    <recommendedName>
        <fullName evidence="2">BEN domain-containing protein</fullName>
    </recommendedName>
</protein>
<feature type="region of interest" description="Disordered" evidence="1">
    <location>
        <begin position="42"/>
        <end position="84"/>
    </location>
</feature>
<dbReference type="AlphaFoldDB" id="A0A821U093"/>
<evidence type="ECO:0000313" key="3">
    <source>
        <dbReference type="EMBL" id="CAF4882540.1"/>
    </source>
</evidence>
<evidence type="ECO:0000256" key="1">
    <source>
        <dbReference type="SAM" id="MobiDB-lite"/>
    </source>
</evidence>
<dbReference type="SMART" id="SM01025">
    <property type="entry name" value="BEN"/>
    <property type="match status" value="1"/>
</dbReference>
<dbReference type="PROSITE" id="PS51457">
    <property type="entry name" value="BEN"/>
    <property type="match status" value="1"/>
</dbReference>
<comment type="caution">
    <text evidence="3">The sequence shown here is derived from an EMBL/GenBank/DDBJ whole genome shotgun (WGS) entry which is preliminary data.</text>
</comment>
<reference evidence="3" key="1">
    <citation type="submission" date="2021-02" db="EMBL/GenBank/DDBJ databases">
        <authorList>
            <person name="Steward A R."/>
        </authorList>
    </citation>
    <scope>NUCLEOTIDE SEQUENCE</scope>
</reference>
<dbReference type="EMBL" id="CAJOBZ010000028">
    <property type="protein sequence ID" value="CAF4882540.1"/>
    <property type="molecule type" value="Genomic_DNA"/>
</dbReference>
<dbReference type="InterPro" id="IPR018379">
    <property type="entry name" value="BEN_domain"/>
</dbReference>
<evidence type="ECO:0000259" key="2">
    <source>
        <dbReference type="PROSITE" id="PS51457"/>
    </source>
</evidence>
<keyword evidence="4" id="KW-1185">Reference proteome</keyword>
<dbReference type="OrthoDB" id="8186171at2759"/>
<dbReference type="GO" id="GO:0003677">
    <property type="term" value="F:DNA binding"/>
    <property type="evidence" value="ECO:0007669"/>
    <property type="project" value="InterPro"/>
</dbReference>